<dbReference type="AlphaFoldDB" id="A0A1V0G096"/>
<protein>
    <submittedName>
        <fullName evidence="2">Small secreted candidate effector</fullName>
    </submittedName>
</protein>
<sequence length="74" mass="8106">MRFCLCLLALGSMTIATMDVMQALLCRKVPKVVLEDGTEPGNDGRNGRDAICFSCWSFAGYPRSFTNGTHLLTC</sequence>
<feature type="signal peptide" evidence="1">
    <location>
        <begin position="1"/>
        <end position="16"/>
    </location>
</feature>
<organism evidence="2">
    <name type="scientific">Rhynchosporium graminicola</name>
    <dbReference type="NCBI Taxonomy" id="2792576"/>
    <lineage>
        <taxon>Eukaryota</taxon>
        <taxon>Fungi</taxon>
        <taxon>Dikarya</taxon>
        <taxon>Ascomycota</taxon>
        <taxon>Pezizomycotina</taxon>
        <taxon>Leotiomycetes</taxon>
        <taxon>Helotiales</taxon>
        <taxon>Ploettnerulaceae</taxon>
        <taxon>Rhynchosporium</taxon>
    </lineage>
</organism>
<evidence type="ECO:0000256" key="1">
    <source>
        <dbReference type="SAM" id="SignalP"/>
    </source>
</evidence>
<accession>A0A1V0G096</accession>
<name>A0A1V0G096_9HELO</name>
<reference evidence="2" key="1">
    <citation type="journal article" date="2017" name="New Phytol.">
        <title>A new proteinaceous pathogen-associated molecular pattern (PAMP) identified in Ascomycete fungi induces cell death in Solanaceae.</title>
        <authorList>
            <person name="Franco-Orozco B."/>
            <person name="Berepiki A."/>
            <person name="Ruiz O."/>
            <person name="Gamble L."/>
            <person name="Griffe L.L."/>
            <person name="Wang S."/>
            <person name="Birch P.R.J."/>
            <person name="Kanyuka K."/>
            <person name="Avrova A."/>
        </authorList>
    </citation>
    <scope>NUCLEOTIDE SEQUENCE</scope>
    <source>
        <strain evidence="2">214</strain>
    </source>
</reference>
<proteinExistence type="evidence at transcript level"/>
<gene>
    <name evidence="2" type="primary">Rc2</name>
</gene>
<keyword evidence="1" id="KW-0732">Signal</keyword>
<feature type="chain" id="PRO_5012007617" evidence="1">
    <location>
        <begin position="17"/>
        <end position="74"/>
    </location>
</feature>
<dbReference type="EMBL" id="KY126839">
    <property type="protein sequence ID" value="ARB51386.1"/>
    <property type="molecule type" value="mRNA"/>
</dbReference>
<evidence type="ECO:0000313" key="2">
    <source>
        <dbReference type="EMBL" id="ARB51386.1"/>
    </source>
</evidence>